<evidence type="ECO:0000256" key="5">
    <source>
        <dbReference type="ARBA" id="ARBA00054626"/>
    </source>
</evidence>
<comment type="similarity">
    <text evidence="1">Belongs to the LysR transcriptional regulatory family.</text>
</comment>
<keyword evidence="4" id="KW-0804">Transcription</keyword>
<sequence length="300" mass="32982">MGMKSADFARIRTFLAVAETLSFSKAADELGITSSAASQTVRALEADLRQQLFQRTTRTVALTEAGALLRDRVRPALTEMDTALVQSRDAAGRPAGTVRIVSFRSAGEKFILPVLADLRHNYPEVRLDITLDDEVTDPVAGGFDIAVRIGEVISQDMIAVPLGGELRQIAVASPDYIARYGAPGKPRDLLSHDCICWRWPGQQHPFPWEFYEDGRWFSLSPPAGIVVNDRRAALQLATDGLGIAFCIEDTVTDLIDAGNLVPLLMEWSKPFPGFFLSYSRQRHMPAATRVAIDAIRARCP</sequence>
<dbReference type="InterPro" id="IPR036388">
    <property type="entry name" value="WH-like_DNA-bd_sf"/>
</dbReference>
<dbReference type="SUPFAM" id="SSF53850">
    <property type="entry name" value="Periplasmic binding protein-like II"/>
    <property type="match status" value="1"/>
</dbReference>
<comment type="caution">
    <text evidence="9">The sequence shown here is derived from an EMBL/GenBank/DDBJ whole genome shotgun (WGS) entry which is preliminary data.</text>
</comment>
<dbReference type="FunFam" id="1.10.10.10:FF:000001">
    <property type="entry name" value="LysR family transcriptional regulator"/>
    <property type="match status" value="1"/>
</dbReference>
<protein>
    <recommendedName>
        <fullName evidence="6">HTH-type transcriptional regulator TtuA</fullName>
    </recommendedName>
    <alternativeName>
        <fullName evidence="7">Tartrate utilization transcriptional regulator</fullName>
    </alternativeName>
</protein>
<dbReference type="AlphaFoldDB" id="A0A329YKI9"/>
<evidence type="ECO:0000256" key="7">
    <source>
        <dbReference type="ARBA" id="ARBA00083243"/>
    </source>
</evidence>
<dbReference type="GO" id="GO:0006351">
    <property type="term" value="P:DNA-templated transcription"/>
    <property type="evidence" value="ECO:0007669"/>
    <property type="project" value="TreeGrafter"/>
</dbReference>
<dbReference type="GO" id="GO:0003700">
    <property type="term" value="F:DNA-binding transcription factor activity"/>
    <property type="evidence" value="ECO:0007669"/>
    <property type="project" value="InterPro"/>
</dbReference>
<dbReference type="Pfam" id="PF03466">
    <property type="entry name" value="LysR_substrate"/>
    <property type="match status" value="1"/>
</dbReference>
<dbReference type="Gene3D" id="3.40.190.290">
    <property type="match status" value="1"/>
</dbReference>
<dbReference type="InterPro" id="IPR058163">
    <property type="entry name" value="LysR-type_TF_proteobact-type"/>
</dbReference>
<evidence type="ECO:0000256" key="4">
    <source>
        <dbReference type="ARBA" id="ARBA00023163"/>
    </source>
</evidence>
<evidence type="ECO:0000256" key="1">
    <source>
        <dbReference type="ARBA" id="ARBA00009437"/>
    </source>
</evidence>
<dbReference type="EMBL" id="QMKK01000034">
    <property type="protein sequence ID" value="RAX41070.1"/>
    <property type="molecule type" value="Genomic_DNA"/>
</dbReference>
<dbReference type="OrthoDB" id="9813056at2"/>
<evidence type="ECO:0000256" key="3">
    <source>
        <dbReference type="ARBA" id="ARBA00023125"/>
    </source>
</evidence>
<keyword evidence="2" id="KW-0805">Transcription regulation</keyword>
<feature type="domain" description="HTH lysR-type" evidence="8">
    <location>
        <begin position="7"/>
        <end position="63"/>
    </location>
</feature>
<dbReference type="Pfam" id="PF00126">
    <property type="entry name" value="HTH_1"/>
    <property type="match status" value="1"/>
</dbReference>
<dbReference type="Proteomes" id="UP000251205">
    <property type="component" value="Unassembled WGS sequence"/>
</dbReference>
<evidence type="ECO:0000313" key="10">
    <source>
        <dbReference type="Proteomes" id="UP000251205"/>
    </source>
</evidence>
<evidence type="ECO:0000256" key="6">
    <source>
        <dbReference type="ARBA" id="ARBA00067332"/>
    </source>
</evidence>
<organism evidence="9 10">
    <name type="scientific">Rhizobium tropici</name>
    <dbReference type="NCBI Taxonomy" id="398"/>
    <lineage>
        <taxon>Bacteria</taxon>
        <taxon>Pseudomonadati</taxon>
        <taxon>Pseudomonadota</taxon>
        <taxon>Alphaproteobacteria</taxon>
        <taxon>Hyphomicrobiales</taxon>
        <taxon>Rhizobiaceae</taxon>
        <taxon>Rhizobium/Agrobacterium group</taxon>
        <taxon>Rhizobium</taxon>
    </lineage>
</organism>
<evidence type="ECO:0000256" key="2">
    <source>
        <dbReference type="ARBA" id="ARBA00023015"/>
    </source>
</evidence>
<gene>
    <name evidence="9" type="ORF">DQ393_13195</name>
</gene>
<keyword evidence="3" id="KW-0238">DNA-binding</keyword>
<dbReference type="InterPro" id="IPR000847">
    <property type="entry name" value="LysR_HTH_N"/>
</dbReference>
<proteinExistence type="inferred from homology"/>
<evidence type="ECO:0000259" key="8">
    <source>
        <dbReference type="PROSITE" id="PS50931"/>
    </source>
</evidence>
<dbReference type="GO" id="GO:0043565">
    <property type="term" value="F:sequence-specific DNA binding"/>
    <property type="evidence" value="ECO:0007669"/>
    <property type="project" value="TreeGrafter"/>
</dbReference>
<accession>A0A329YKI9</accession>
<name>A0A329YKI9_RHITR</name>
<evidence type="ECO:0000313" key="9">
    <source>
        <dbReference type="EMBL" id="RAX41070.1"/>
    </source>
</evidence>
<dbReference type="PROSITE" id="PS50931">
    <property type="entry name" value="HTH_LYSR"/>
    <property type="match status" value="1"/>
</dbReference>
<dbReference type="Gene3D" id="1.10.10.10">
    <property type="entry name" value="Winged helix-like DNA-binding domain superfamily/Winged helix DNA-binding domain"/>
    <property type="match status" value="1"/>
</dbReference>
<dbReference type="InterPro" id="IPR005119">
    <property type="entry name" value="LysR_subst-bd"/>
</dbReference>
<dbReference type="PANTHER" id="PTHR30537:SF1">
    <property type="entry name" value="HTH-TYPE TRANSCRIPTIONAL REGULATOR PGRR"/>
    <property type="match status" value="1"/>
</dbReference>
<dbReference type="InterPro" id="IPR036390">
    <property type="entry name" value="WH_DNA-bd_sf"/>
</dbReference>
<dbReference type="SUPFAM" id="SSF46785">
    <property type="entry name" value="Winged helix' DNA-binding domain"/>
    <property type="match status" value="1"/>
</dbReference>
<dbReference type="PANTHER" id="PTHR30537">
    <property type="entry name" value="HTH-TYPE TRANSCRIPTIONAL REGULATOR"/>
    <property type="match status" value="1"/>
</dbReference>
<reference evidence="9 10" key="1">
    <citation type="submission" date="2018-06" db="EMBL/GenBank/DDBJ databases">
        <title>Whole Genome Sequence of an efficient microsymbiont, Rhizobium tropici.</title>
        <authorList>
            <person name="Srinivasan R."/>
            <person name="Singh H.V."/>
            <person name="Srivastava R."/>
            <person name="Kumari B."/>
            <person name="Radhakrishna A."/>
        </authorList>
    </citation>
    <scope>NUCLEOTIDE SEQUENCE [LARGE SCALE GENOMIC DNA]</scope>
    <source>
        <strain evidence="9 10">IGFRI Rhizo-19</strain>
    </source>
</reference>
<comment type="function">
    <text evidence="5">Transcriptional regulator of the ttuABCDE tartrate utilization operon.</text>
</comment>